<gene>
    <name evidence="5" type="ORF">J0X19_04025</name>
</gene>
<dbReference type="InterPro" id="IPR013783">
    <property type="entry name" value="Ig-like_fold"/>
</dbReference>
<evidence type="ECO:0000259" key="2">
    <source>
        <dbReference type="Pfam" id="PF18370"/>
    </source>
</evidence>
<evidence type="ECO:0000259" key="4">
    <source>
        <dbReference type="Pfam" id="PF21348"/>
    </source>
</evidence>
<feature type="domain" description="Secretion system C-terminal sorting" evidence="3">
    <location>
        <begin position="847"/>
        <end position="924"/>
    </location>
</feature>
<evidence type="ECO:0000313" key="5">
    <source>
        <dbReference type="EMBL" id="MBO0357104.1"/>
    </source>
</evidence>
<dbReference type="SUPFAM" id="SSF69318">
    <property type="entry name" value="Integrin alpha N-terminal domain"/>
    <property type="match status" value="1"/>
</dbReference>
<accession>A0A939ESR9</accession>
<keyword evidence="1" id="KW-0732">Signal</keyword>
<feature type="signal peptide" evidence="1">
    <location>
        <begin position="1"/>
        <end position="41"/>
    </location>
</feature>
<protein>
    <submittedName>
        <fullName evidence="5">T9SS type A sorting domain-containing protein</fullName>
    </submittedName>
</protein>
<keyword evidence="6" id="KW-1185">Reference proteome</keyword>
<reference evidence="5" key="1">
    <citation type="submission" date="2021-03" db="EMBL/GenBank/DDBJ databases">
        <authorList>
            <person name="Kim M.K."/>
        </authorList>
    </citation>
    <scope>NUCLEOTIDE SEQUENCE</scope>
    <source>
        <strain evidence="5">BT186</strain>
    </source>
</reference>
<dbReference type="InterPro" id="IPR026444">
    <property type="entry name" value="Secre_tail"/>
</dbReference>
<dbReference type="Gene3D" id="2.60.40.10">
    <property type="entry name" value="Immunoglobulins"/>
    <property type="match status" value="1"/>
</dbReference>
<sequence length="926" mass="98980">MKKTFYQSLSGCQAYLRRRFGSGASKLAAAGLLAASLGAPAATLAQNTTPSVRQMETLGRGVVAVDQGNGKVFVSWRLLATDAPNVGFDLYRKSAGGTATKLNPTPLTASTNFVDESPDATPGTSYYVTPVQNGVPVSNGGAAPEAATVWPQQYMRLPLQRPAAGVTPVGGAYTYSPGDCSVGDLDGDGQYEIIVKWDPSNQQDNSLSGYTGNVYLDAYKLDGTRLWRIDLGRNIRAGAHYTQFMVFDLDGDGKAEVACKTADATVDGTGQVLGDANADHRNTGGYILRGPEYLTVFNGMTGAAYPSVRYLPQRHPDPAIGDNPTPAQLNAIWGDNYGNRVDRFLAAVAYLDGVHPSLVMCRGYYTRTVLVAWDFKNGQLTQRWIFDSDDPNTPAYRAFRGQGNHNLSVADVDDDGKDEIVYGSCAIDDDGKGMYSTGRGHGDAMHVSDFDPARPGLEVFSVHETQSQYGSAPNDFRDARTGTLIWGAPGPNQGDVGRGMTMDLDPRTLGSESWSSRGGLYAANGTQISTARPSHINFAVWWDGDLLRESLDNVTISKWDWQNSRLNTMLSVAGLNGASNNGTKATPNLSADLFGDWREEVIWRNTNNEELMIFTTTIPTQYRMNTLMHDSHYRMSIAWQNVSYNQPPHTGFYLGDGMKLDTAPPTILAAGFLTALEADGTRTIEAADVDYGSYDVGSGIASMSISPSKFTCANIGPNNVTITVTDSTGNVATETVTVLIVDNTAPTVRAAGFAVTLANGTRTIEAADIDYGSTDNCGIVSMTISPRTFTCANVGANAVTLRCVDGSGNVTTQTVTVNVLADGTCTNASTASSKTKGAFGEPQLNAYPNPVSEQTTVSFQPTQAGTAQVKVYNQLGVLVATLYNGTVEASRLYQVSLDAGSWANGVYTCQLITNGKVVTKRLLINH</sequence>
<dbReference type="AlphaFoldDB" id="A0A939ESR9"/>
<dbReference type="Pfam" id="PF18962">
    <property type="entry name" value="Por_Secre_tail"/>
    <property type="match status" value="1"/>
</dbReference>
<dbReference type="RefSeq" id="WP_206981504.1">
    <property type="nucleotide sequence ID" value="NZ_JAFLQZ010000002.1"/>
</dbReference>
<evidence type="ECO:0000256" key="1">
    <source>
        <dbReference type="SAM" id="SignalP"/>
    </source>
</evidence>
<dbReference type="Pfam" id="PF18370">
    <property type="entry name" value="RGI_lyase"/>
    <property type="match status" value="1"/>
</dbReference>
<dbReference type="InterPro" id="IPR028994">
    <property type="entry name" value="Integrin_alpha_N"/>
</dbReference>
<evidence type="ECO:0000259" key="3">
    <source>
        <dbReference type="Pfam" id="PF18962"/>
    </source>
</evidence>
<feature type="chain" id="PRO_5036821403" evidence="1">
    <location>
        <begin position="42"/>
        <end position="926"/>
    </location>
</feature>
<dbReference type="EMBL" id="JAFLQZ010000002">
    <property type="protein sequence ID" value="MBO0357104.1"/>
    <property type="molecule type" value="Genomic_DNA"/>
</dbReference>
<comment type="caution">
    <text evidence="5">The sequence shown here is derived from an EMBL/GenBank/DDBJ whole genome shotgun (WGS) entry which is preliminary data.</text>
</comment>
<dbReference type="PANTHER" id="PTHR43118:SF1">
    <property type="entry name" value="RHAMNOGALACTURONAN LYASE (EUROFUNG)"/>
    <property type="match status" value="1"/>
</dbReference>
<proteinExistence type="predicted"/>
<dbReference type="PANTHER" id="PTHR43118">
    <property type="entry name" value="RHAMNOGALACTURONAN LYASE (EUROFUNG)"/>
    <property type="match status" value="1"/>
</dbReference>
<evidence type="ECO:0000313" key="6">
    <source>
        <dbReference type="Proteomes" id="UP000664144"/>
    </source>
</evidence>
<dbReference type="NCBIfam" id="TIGR04183">
    <property type="entry name" value="Por_Secre_tail"/>
    <property type="match status" value="1"/>
</dbReference>
<dbReference type="InterPro" id="IPR049366">
    <property type="entry name" value="RGL11_C"/>
</dbReference>
<dbReference type="Pfam" id="PF21348">
    <property type="entry name" value="RGL11_C"/>
    <property type="match status" value="1"/>
</dbReference>
<feature type="domain" description="Rhamnogalacturonan I lyase beta-sheet" evidence="2">
    <location>
        <begin position="53"/>
        <end position="139"/>
    </location>
</feature>
<name>A0A939ESR9_9BACT</name>
<organism evidence="5 6">
    <name type="scientific">Hymenobacter telluris</name>
    <dbReference type="NCBI Taxonomy" id="2816474"/>
    <lineage>
        <taxon>Bacteria</taxon>
        <taxon>Pseudomonadati</taxon>
        <taxon>Bacteroidota</taxon>
        <taxon>Cytophagia</taxon>
        <taxon>Cytophagales</taxon>
        <taxon>Hymenobacteraceae</taxon>
        <taxon>Hymenobacter</taxon>
    </lineage>
</organism>
<feature type="domain" description="Rhamnogalacturonan lyase family 11 C-terminal" evidence="4">
    <location>
        <begin position="154"/>
        <end position="663"/>
    </location>
</feature>
<dbReference type="InterPro" id="IPR034641">
    <property type="entry name" value="RGL11"/>
</dbReference>
<dbReference type="InterPro" id="IPR041624">
    <property type="entry name" value="RGI_lyase"/>
</dbReference>
<dbReference type="CDD" id="cd10318">
    <property type="entry name" value="RGL11"/>
    <property type="match status" value="1"/>
</dbReference>
<dbReference type="Proteomes" id="UP000664144">
    <property type="component" value="Unassembled WGS sequence"/>
</dbReference>